<keyword evidence="1" id="KW-1133">Transmembrane helix</keyword>
<dbReference type="AlphaFoldDB" id="A0A011QNZ4"/>
<feature type="transmembrane region" description="Helical" evidence="1">
    <location>
        <begin position="31"/>
        <end position="51"/>
    </location>
</feature>
<organism evidence="2 3">
    <name type="scientific">Accumulibacter regalis</name>
    <dbReference type="NCBI Taxonomy" id="522306"/>
    <lineage>
        <taxon>Bacteria</taxon>
        <taxon>Pseudomonadati</taxon>
        <taxon>Pseudomonadota</taxon>
        <taxon>Betaproteobacteria</taxon>
        <taxon>Candidatus Accumulibacter</taxon>
    </lineage>
</organism>
<name>A0A011QNZ4_ACCRE</name>
<gene>
    <name evidence="2" type="ORF">AW11_00328</name>
</gene>
<protein>
    <recommendedName>
        <fullName evidence="4">DUF802 domain-containing protein</fullName>
    </recommendedName>
</protein>
<evidence type="ECO:0008006" key="4">
    <source>
        <dbReference type="Google" id="ProtNLM"/>
    </source>
</evidence>
<keyword evidence="1" id="KW-0812">Transmembrane</keyword>
<feature type="transmembrane region" description="Helical" evidence="1">
    <location>
        <begin position="113"/>
        <end position="141"/>
    </location>
</feature>
<keyword evidence="3" id="KW-1185">Reference proteome</keyword>
<feature type="transmembrane region" description="Helical" evidence="1">
    <location>
        <begin position="161"/>
        <end position="184"/>
    </location>
</feature>
<proteinExistence type="predicted"/>
<evidence type="ECO:0000313" key="2">
    <source>
        <dbReference type="EMBL" id="EXI90987.1"/>
    </source>
</evidence>
<dbReference type="Proteomes" id="UP000022141">
    <property type="component" value="Unassembled WGS sequence"/>
</dbReference>
<accession>A0A011QNZ4</accession>
<keyword evidence="1" id="KW-0472">Membrane</keyword>
<feature type="transmembrane region" description="Helical" evidence="1">
    <location>
        <begin position="5"/>
        <end position="25"/>
    </location>
</feature>
<comment type="caution">
    <text evidence="2">The sequence shown here is derived from an EMBL/GenBank/DDBJ whole genome shotgun (WGS) entry which is preliminary data.</text>
</comment>
<dbReference type="STRING" id="1454004.AW11_00328"/>
<dbReference type="eggNOG" id="COG0811">
    <property type="taxonomic scope" value="Bacteria"/>
</dbReference>
<sequence>MISRFVFATAFLLGATAIVAMGLAFVGSNPLGLMVTVVIAGVYAIGVIEILRFRQATATLSNALAGLSATAPEVAPDFLEHWLARLHPSLQNPVRLRIEGERVGLPAPVLTPYLVGLLVMLGLLGTFLGMVATLQGAVFALEGTTELQAIRAGLAAPIKGLALAFGTSVAGVAASAMLGLIATVSRRDRMSATRQLDSSVATVFRGFSLAHNRQQTFKAIQGQAAALPEVADRLQALATAIERMGNQLGEKLLANQAQFHESASNSYGELASLVERSLSASVAESGRQAVESGRLLGESVRPLLQALITDLARQTQTTHQQLALTVQQQLEGVTGSLVQSFDSSAADWLARQQAADDRRRELWTDSFAAAGERSRIEQQALTDSWQRAASEMANHSRASASSLLSEVGSLVHASEALVRTRIETEASWLQGHGERMSELTSTLRTELQALRNDEQVRGQAAVDQLAALTATITSQLASLGKELAEPMARLLDTATEAPRAAAEVMLQLRGELANVSERDNALLAERQRIMAKLDSLTASLQQVTDEQRQAVASLLDASVNRLDDVGARFSGQLERETSKLSGLAESLAGHATRIADDFAGSAVEMSSLGEAFTLAVKLFDDSNQKLVASLDRIEQSLARSSTRSDEQLAYYVAQARQIVDHSMLSQKEILDELRQLHQPGKSTSGQASETIV</sequence>
<evidence type="ECO:0000313" key="3">
    <source>
        <dbReference type="Proteomes" id="UP000022141"/>
    </source>
</evidence>
<dbReference type="PATRIC" id="fig|1454004.3.peg.339"/>
<reference evidence="2" key="1">
    <citation type="submission" date="2014-02" db="EMBL/GenBank/DDBJ databases">
        <title>Expanding our view of genomic diversity in Candidatus Accumulibacter clades.</title>
        <authorList>
            <person name="Skennerton C.T."/>
            <person name="Barr J.J."/>
            <person name="Slater F.R."/>
            <person name="Bond P.L."/>
            <person name="Tyson G.W."/>
        </authorList>
    </citation>
    <scope>NUCLEOTIDE SEQUENCE [LARGE SCALE GENOMIC DNA]</scope>
</reference>
<evidence type="ECO:0000256" key="1">
    <source>
        <dbReference type="SAM" id="Phobius"/>
    </source>
</evidence>
<dbReference type="EMBL" id="JEMY01000003">
    <property type="protein sequence ID" value="EXI90987.1"/>
    <property type="molecule type" value="Genomic_DNA"/>
</dbReference>